<protein>
    <submittedName>
        <fullName evidence="1">Uncharacterized protein</fullName>
    </submittedName>
</protein>
<evidence type="ECO:0000313" key="1">
    <source>
        <dbReference type="EMBL" id="KAL3955040.1"/>
    </source>
</evidence>
<gene>
    <name evidence="1" type="ORF">ACCO45_010603</name>
</gene>
<proteinExistence type="predicted"/>
<dbReference type="EMBL" id="JBGNUJ010000010">
    <property type="protein sequence ID" value="KAL3955040.1"/>
    <property type="molecule type" value="Genomic_DNA"/>
</dbReference>
<evidence type="ECO:0000313" key="2">
    <source>
        <dbReference type="Proteomes" id="UP001638806"/>
    </source>
</evidence>
<accession>A0ACC4DIB2</accession>
<comment type="caution">
    <text evidence="1">The sequence shown here is derived from an EMBL/GenBank/DDBJ whole genome shotgun (WGS) entry which is preliminary data.</text>
</comment>
<keyword evidence="2" id="KW-1185">Reference proteome</keyword>
<name>A0ACC4DIB2_PURLI</name>
<sequence length="123" mass="12973">MEDDARAEHPLQRTLLPGRTPRSSEGHYSSRRTVRCTNIYEAAHAGVDLLRTHSRRGVTPDVDFAAREGSAGSNLQAAQPASTGDEGLTCASAGTDLTGLGRGSRKQDEDLGAPWSSLSGPQA</sequence>
<dbReference type="Proteomes" id="UP001638806">
    <property type="component" value="Unassembled WGS sequence"/>
</dbReference>
<organism evidence="1 2">
    <name type="scientific">Purpureocillium lilacinum</name>
    <name type="common">Paecilomyces lilacinus</name>
    <dbReference type="NCBI Taxonomy" id="33203"/>
    <lineage>
        <taxon>Eukaryota</taxon>
        <taxon>Fungi</taxon>
        <taxon>Dikarya</taxon>
        <taxon>Ascomycota</taxon>
        <taxon>Pezizomycotina</taxon>
        <taxon>Sordariomycetes</taxon>
        <taxon>Hypocreomycetidae</taxon>
        <taxon>Hypocreales</taxon>
        <taxon>Ophiocordycipitaceae</taxon>
        <taxon>Purpureocillium</taxon>
    </lineage>
</organism>
<reference evidence="1" key="1">
    <citation type="submission" date="2024-12" db="EMBL/GenBank/DDBJ databases">
        <title>Comparative genomics and development of molecular markers within Purpureocillium lilacinum and among Purpureocillium species.</title>
        <authorList>
            <person name="Yeh Z.-Y."/>
            <person name="Ni N.-T."/>
            <person name="Lo P.-H."/>
            <person name="Mushyakhwo K."/>
            <person name="Lin C.-F."/>
            <person name="Nai Y.-S."/>
        </authorList>
    </citation>
    <scope>NUCLEOTIDE SEQUENCE</scope>
    <source>
        <strain evidence="1">NCHU-NPUST-175</strain>
    </source>
</reference>